<evidence type="ECO:0000256" key="2">
    <source>
        <dbReference type="ARBA" id="ARBA00004787"/>
    </source>
</evidence>
<dbReference type="EC" id="2.7.7.60" evidence="7"/>
<keyword evidence="4 7" id="KW-0808">Transferase</keyword>
<dbReference type="CDD" id="cd02516">
    <property type="entry name" value="CDP-ME_synthetase"/>
    <property type="match status" value="1"/>
</dbReference>
<reference evidence="8" key="1">
    <citation type="journal article" date="2023" name="Int. J. Mol. Sci.">
        <title>Metagenomics Revealed a New Genus 'Candidatus Thiocaldithrix dubininis' gen. nov., sp. nov. and a New Species 'Candidatus Thiothrix putei' sp. nov. in the Family Thiotrichaceae, Some Members of Which Have Traits of Both Na+- and H+-Motive Energetics.</title>
        <authorList>
            <person name="Ravin N.V."/>
            <person name="Muntyan M.S."/>
            <person name="Smolyakov D.D."/>
            <person name="Rudenko T.S."/>
            <person name="Beletsky A.V."/>
            <person name="Mardanov A.V."/>
            <person name="Grabovich M.Y."/>
        </authorList>
    </citation>
    <scope>NUCLEOTIDE SEQUENCE</scope>
    <source>
        <strain evidence="8">GKL-01</strain>
    </source>
</reference>
<evidence type="ECO:0000313" key="8">
    <source>
        <dbReference type="EMBL" id="WGZ91697.1"/>
    </source>
</evidence>
<dbReference type="GO" id="GO:0019288">
    <property type="term" value="P:isopentenyl diphosphate biosynthetic process, methylerythritol 4-phosphate pathway"/>
    <property type="evidence" value="ECO:0007669"/>
    <property type="project" value="UniProtKB-UniRule"/>
</dbReference>
<dbReference type="HAMAP" id="MF_00108">
    <property type="entry name" value="IspD"/>
    <property type="match status" value="1"/>
</dbReference>
<evidence type="ECO:0000256" key="7">
    <source>
        <dbReference type="HAMAP-Rule" id="MF_00108"/>
    </source>
</evidence>
<evidence type="ECO:0000256" key="5">
    <source>
        <dbReference type="ARBA" id="ARBA00022695"/>
    </source>
</evidence>
<evidence type="ECO:0000256" key="3">
    <source>
        <dbReference type="ARBA" id="ARBA00009789"/>
    </source>
</evidence>
<gene>
    <name evidence="7 8" type="primary">ispD</name>
    <name evidence="8" type="ORF">QJT80_04290</name>
</gene>
<dbReference type="SUPFAM" id="SSF53448">
    <property type="entry name" value="Nucleotide-diphospho-sugar transferases"/>
    <property type="match status" value="1"/>
</dbReference>
<keyword evidence="6 7" id="KW-0414">Isoprene biosynthesis</keyword>
<dbReference type="AlphaFoldDB" id="A0AA95KL25"/>
<dbReference type="InterPro" id="IPR050088">
    <property type="entry name" value="IspD/TarI_cytidylyltransf_bact"/>
</dbReference>
<dbReference type="Gene3D" id="3.90.550.10">
    <property type="entry name" value="Spore Coat Polysaccharide Biosynthesis Protein SpsA, Chain A"/>
    <property type="match status" value="1"/>
</dbReference>
<dbReference type="KEGG" id="tdu:QJT80_04290"/>
<dbReference type="InterPro" id="IPR001228">
    <property type="entry name" value="IspD"/>
</dbReference>
<dbReference type="PROSITE" id="PS01295">
    <property type="entry name" value="ISPD"/>
    <property type="match status" value="1"/>
</dbReference>
<comment type="function">
    <text evidence="7">Catalyzes the formation of 4-diphosphocytidyl-2-C-methyl-D-erythritol from CTP and 2-C-methyl-D-erythritol 4-phosphate (MEP).</text>
</comment>
<organism evidence="8">
    <name type="scientific">Candidatus Thiocaldithrix dubininis</name>
    <dbReference type="NCBI Taxonomy" id="3080823"/>
    <lineage>
        <taxon>Bacteria</taxon>
        <taxon>Pseudomonadati</taxon>
        <taxon>Pseudomonadota</taxon>
        <taxon>Gammaproteobacteria</taxon>
        <taxon>Thiotrichales</taxon>
        <taxon>Thiotrichaceae</taxon>
        <taxon>Candidatus Thiocaldithrix</taxon>
    </lineage>
</organism>
<keyword evidence="5 7" id="KW-0548">Nucleotidyltransferase</keyword>
<sequence length="234" mass="25720">MSNNATNWVVIPAAGIGARMQANKPKQYLSLHGKTVLEHTLAIFLEHPQIAGVVVAISGNDEYWADLKLTHPKLAVCQGGRERADSVLNALNYLHEHLQVDKNAWVLVHDAARPCLSRTDLDKLLASQTQAAEQGALLAMPVRDTMKRAQPDSQQVTFTENREGLWHALTPQMAKWALLQSALTDALKQEAVITDEASALEWIGLNPLLIEGDARNIKITRPADLALAAFFLQV</sequence>
<dbReference type="PANTHER" id="PTHR32125:SF4">
    <property type="entry name" value="2-C-METHYL-D-ERYTHRITOL 4-PHOSPHATE CYTIDYLYLTRANSFERASE, CHLOROPLASTIC"/>
    <property type="match status" value="1"/>
</dbReference>
<feature type="site" description="Positions MEP for the nucleophilic attack" evidence="7">
    <location>
        <position position="162"/>
    </location>
</feature>
<accession>A0AA95KL25</accession>
<comment type="pathway">
    <text evidence="2 7">Isoprenoid biosynthesis; isopentenyl diphosphate biosynthesis via DXP pathway; isopentenyl diphosphate from 1-deoxy-D-xylulose 5-phosphate: step 2/6.</text>
</comment>
<dbReference type="Proteomes" id="UP001300672">
    <property type="component" value="Chromosome"/>
</dbReference>
<dbReference type="InterPro" id="IPR018294">
    <property type="entry name" value="ISPD_synthase_CS"/>
</dbReference>
<feature type="site" description="Positions MEP for the nucleophilic attack" evidence="7">
    <location>
        <position position="218"/>
    </location>
</feature>
<feature type="site" description="Transition state stabilizer" evidence="7">
    <location>
        <position position="19"/>
    </location>
</feature>
<comment type="catalytic activity">
    <reaction evidence="1 7">
        <text>2-C-methyl-D-erythritol 4-phosphate + CTP + H(+) = 4-CDP-2-C-methyl-D-erythritol + diphosphate</text>
        <dbReference type="Rhea" id="RHEA:13429"/>
        <dbReference type="ChEBI" id="CHEBI:15378"/>
        <dbReference type="ChEBI" id="CHEBI:33019"/>
        <dbReference type="ChEBI" id="CHEBI:37563"/>
        <dbReference type="ChEBI" id="CHEBI:57823"/>
        <dbReference type="ChEBI" id="CHEBI:58262"/>
        <dbReference type="EC" id="2.7.7.60"/>
    </reaction>
</comment>
<evidence type="ECO:0000256" key="4">
    <source>
        <dbReference type="ARBA" id="ARBA00022679"/>
    </source>
</evidence>
<evidence type="ECO:0000256" key="1">
    <source>
        <dbReference type="ARBA" id="ARBA00001282"/>
    </source>
</evidence>
<comment type="similarity">
    <text evidence="3 7">Belongs to the IspD/TarI cytidylyltransferase family. IspD subfamily.</text>
</comment>
<dbReference type="FunFam" id="3.90.550.10:FF:000003">
    <property type="entry name" value="2-C-methyl-D-erythritol 4-phosphate cytidylyltransferase"/>
    <property type="match status" value="1"/>
</dbReference>
<dbReference type="NCBIfam" id="TIGR00453">
    <property type="entry name" value="ispD"/>
    <property type="match status" value="1"/>
</dbReference>
<dbReference type="EMBL" id="CP124755">
    <property type="protein sequence ID" value="WGZ91697.1"/>
    <property type="molecule type" value="Genomic_DNA"/>
</dbReference>
<dbReference type="InterPro" id="IPR029044">
    <property type="entry name" value="Nucleotide-diphossugar_trans"/>
</dbReference>
<feature type="site" description="Transition state stabilizer" evidence="7">
    <location>
        <position position="26"/>
    </location>
</feature>
<evidence type="ECO:0000256" key="6">
    <source>
        <dbReference type="ARBA" id="ARBA00023229"/>
    </source>
</evidence>
<dbReference type="Pfam" id="PF01128">
    <property type="entry name" value="IspD"/>
    <property type="match status" value="1"/>
</dbReference>
<dbReference type="PANTHER" id="PTHR32125">
    <property type="entry name" value="2-C-METHYL-D-ERYTHRITOL 4-PHOSPHATE CYTIDYLYLTRANSFERASE, CHLOROPLASTIC"/>
    <property type="match status" value="1"/>
</dbReference>
<proteinExistence type="inferred from homology"/>
<dbReference type="InterPro" id="IPR034683">
    <property type="entry name" value="IspD/TarI"/>
</dbReference>
<reference evidence="8" key="2">
    <citation type="submission" date="2023-04" db="EMBL/GenBank/DDBJ databases">
        <authorList>
            <person name="Beletskiy A.V."/>
            <person name="Mardanov A.V."/>
            <person name="Ravin N.V."/>
        </authorList>
    </citation>
    <scope>NUCLEOTIDE SEQUENCE</scope>
    <source>
        <strain evidence="8">GKL-01</strain>
    </source>
</reference>
<dbReference type="GO" id="GO:0050518">
    <property type="term" value="F:2-C-methyl-D-erythritol 4-phosphate cytidylyltransferase activity"/>
    <property type="evidence" value="ECO:0007669"/>
    <property type="project" value="UniProtKB-UniRule"/>
</dbReference>
<protein>
    <recommendedName>
        <fullName evidence="7">2-C-methyl-D-erythritol 4-phosphate cytidylyltransferase</fullName>
        <ecNumber evidence="7">2.7.7.60</ecNumber>
    </recommendedName>
    <alternativeName>
        <fullName evidence="7">4-diphosphocytidyl-2C-methyl-D-erythritol synthase</fullName>
    </alternativeName>
    <alternativeName>
        <fullName evidence="7">MEP cytidylyltransferase</fullName>
        <shortName evidence="7">MCT</shortName>
    </alternativeName>
</protein>
<name>A0AA95KL25_9GAMM</name>